<dbReference type="OrthoDB" id="7021410at2"/>
<keyword evidence="1" id="KW-1133">Transmembrane helix</keyword>
<keyword evidence="1" id="KW-0812">Transmembrane</keyword>
<dbReference type="Proteomes" id="UP000288789">
    <property type="component" value="Unassembled WGS sequence"/>
</dbReference>
<name>A0A443Z5Q5_9GAMM</name>
<organism evidence="2 3">
    <name type="scientific">Pseudidiomarina gelatinasegens</name>
    <dbReference type="NCBI Taxonomy" id="2487740"/>
    <lineage>
        <taxon>Bacteria</taxon>
        <taxon>Pseudomonadati</taxon>
        <taxon>Pseudomonadota</taxon>
        <taxon>Gammaproteobacteria</taxon>
        <taxon>Alteromonadales</taxon>
        <taxon>Idiomarinaceae</taxon>
        <taxon>Pseudidiomarina</taxon>
    </lineage>
</organism>
<feature type="transmembrane region" description="Helical" evidence="1">
    <location>
        <begin position="135"/>
        <end position="160"/>
    </location>
</feature>
<dbReference type="Pfam" id="PF11157">
    <property type="entry name" value="DUF2937"/>
    <property type="match status" value="1"/>
</dbReference>
<accession>A0A443Z5Q5</accession>
<keyword evidence="1" id="KW-0472">Membrane</keyword>
<reference evidence="2 3" key="1">
    <citation type="submission" date="2018-12" db="EMBL/GenBank/DDBJ databases">
        <authorList>
            <person name="Li A."/>
            <person name="Zhang M."/>
            <person name="Zhu H."/>
        </authorList>
    </citation>
    <scope>NUCLEOTIDE SEQUENCE [LARGE SCALE GENOMIC DNA]</scope>
    <source>
        <strain evidence="2 3">R04H25</strain>
    </source>
</reference>
<evidence type="ECO:0000313" key="3">
    <source>
        <dbReference type="Proteomes" id="UP000288789"/>
    </source>
</evidence>
<dbReference type="InterPro" id="IPR022584">
    <property type="entry name" value="DUF2937"/>
</dbReference>
<keyword evidence="3" id="KW-1185">Reference proteome</keyword>
<evidence type="ECO:0000313" key="2">
    <source>
        <dbReference type="EMBL" id="RWU12105.1"/>
    </source>
</evidence>
<dbReference type="AlphaFoldDB" id="A0A443Z5Q5"/>
<dbReference type="RefSeq" id="WP_128351473.1">
    <property type="nucleotide sequence ID" value="NZ_CAXBCQ010000012.1"/>
</dbReference>
<dbReference type="EMBL" id="RSFE01000002">
    <property type="protein sequence ID" value="RWU12105.1"/>
    <property type="molecule type" value="Genomic_DNA"/>
</dbReference>
<gene>
    <name evidence="2" type="ORF">EGC76_02625</name>
</gene>
<evidence type="ECO:0000256" key="1">
    <source>
        <dbReference type="SAM" id="Phobius"/>
    </source>
</evidence>
<sequence>MLHRYFVIVLALAAVLLGVQLPNFITQYQQRLDAQLTEAMVYYKEYQRIADTYLDGDMNALIKMHEQSDNPVFKEEATPIRELIRRVDLYRHEQQQLSQGYLKQIWFIATAANPKMRDNTWRMYSFNVPLTRQAVLTGIIAALLAVLLFDGCWGGCKMAYRRWARRRDKRHPHRHVR</sequence>
<comment type="caution">
    <text evidence="2">The sequence shown here is derived from an EMBL/GenBank/DDBJ whole genome shotgun (WGS) entry which is preliminary data.</text>
</comment>
<proteinExistence type="predicted"/>
<protein>
    <submittedName>
        <fullName evidence="2">DUF2937 family protein</fullName>
    </submittedName>
</protein>